<keyword evidence="1" id="KW-0812">Transmembrane</keyword>
<dbReference type="PANTHER" id="PTHR22911:SF137">
    <property type="entry name" value="SOLUTE CARRIER FAMILY 35 MEMBER G2-RELATED"/>
    <property type="match status" value="1"/>
</dbReference>
<proteinExistence type="predicted"/>
<feature type="domain" description="EamA" evidence="2">
    <location>
        <begin position="155"/>
        <end position="285"/>
    </location>
</feature>
<dbReference type="InterPro" id="IPR000620">
    <property type="entry name" value="EamA_dom"/>
</dbReference>
<dbReference type="RefSeq" id="WP_094947856.1">
    <property type="nucleotide sequence ID" value="NZ_NLFK01000015.1"/>
</dbReference>
<dbReference type="EMBL" id="NLFK01000015">
    <property type="protein sequence ID" value="OZN24064.1"/>
    <property type="molecule type" value="Genomic_DNA"/>
</dbReference>
<feature type="transmembrane region" description="Helical" evidence="1">
    <location>
        <begin position="243"/>
        <end position="262"/>
    </location>
</feature>
<dbReference type="Pfam" id="PF00892">
    <property type="entry name" value="EamA"/>
    <property type="match status" value="2"/>
</dbReference>
<feature type="transmembrane region" description="Helical" evidence="1">
    <location>
        <begin position="155"/>
        <end position="173"/>
    </location>
</feature>
<feature type="transmembrane region" description="Helical" evidence="1">
    <location>
        <begin position="12"/>
        <end position="34"/>
    </location>
</feature>
<sequence length="292" mass="32036">MANKTISNAYHLALLKVHFTAVLFGATGVLGVLIKSDADVLVLGRVIIAFLVLSAYFLLKHIPLTKLSPKAILFQFVLGTLLSLHWVTFYISVKVGGVAVGTLGFASFPAFVGLFEILVFKERLKFREFILLVCISIGLILITPEFQFTNQVTQGLLWGILSGAIYAVLAILNRKNAQRLSGSQASWWQYLVSIVILLPFSYQKLPAVSAIDWFWIACIGLVCTSLAYTLFVSSLGTINARTAAMIISLEPVYAIIMAWAWLDETPTLIMLLGGALIILSVAFVNFFKPKNG</sequence>
<dbReference type="Proteomes" id="UP000254507">
    <property type="component" value="Unassembled WGS sequence"/>
</dbReference>
<keyword evidence="5" id="KW-1185">Reference proteome</keyword>
<feature type="transmembrane region" description="Helical" evidence="1">
    <location>
        <begin position="98"/>
        <end position="120"/>
    </location>
</feature>
<dbReference type="Proteomes" id="UP000215738">
    <property type="component" value="Unassembled WGS sequence"/>
</dbReference>
<feature type="transmembrane region" description="Helical" evidence="1">
    <location>
        <begin position="71"/>
        <end position="92"/>
    </location>
</feature>
<dbReference type="FunCoup" id="A0A263H9E3">
    <property type="interactions" value="90"/>
</dbReference>
<evidence type="ECO:0000256" key="1">
    <source>
        <dbReference type="SAM" id="Phobius"/>
    </source>
</evidence>
<evidence type="ECO:0000259" key="2">
    <source>
        <dbReference type="Pfam" id="PF00892"/>
    </source>
</evidence>
<reference evidence="4 6" key="2">
    <citation type="submission" date="2018-06" db="EMBL/GenBank/DDBJ databases">
        <authorList>
            <consortium name="Pathogen Informatics"/>
            <person name="Doyle S."/>
        </authorList>
    </citation>
    <scope>NUCLEOTIDE SEQUENCE [LARGE SCALE GENOMIC DNA]</scope>
    <source>
        <strain evidence="4 6">NCTC10851</strain>
    </source>
</reference>
<evidence type="ECO:0000313" key="6">
    <source>
        <dbReference type="Proteomes" id="UP000254507"/>
    </source>
</evidence>
<dbReference type="AlphaFoldDB" id="A0A263H9E3"/>
<keyword evidence="1" id="KW-1133">Transmembrane helix</keyword>
<dbReference type="InterPro" id="IPR037185">
    <property type="entry name" value="EmrE-like"/>
</dbReference>
<feature type="transmembrane region" description="Helical" evidence="1">
    <location>
        <begin position="268"/>
        <end position="287"/>
    </location>
</feature>
<dbReference type="SUPFAM" id="SSF103481">
    <property type="entry name" value="Multidrug resistance efflux transporter EmrE"/>
    <property type="match status" value="2"/>
</dbReference>
<feature type="transmembrane region" description="Helical" evidence="1">
    <location>
        <begin position="214"/>
        <end position="231"/>
    </location>
</feature>
<feature type="transmembrane region" description="Helical" evidence="1">
    <location>
        <begin position="185"/>
        <end position="202"/>
    </location>
</feature>
<name>A0A263H9E3_9PAST</name>
<evidence type="ECO:0000313" key="4">
    <source>
        <dbReference type="EMBL" id="SUU38070.1"/>
    </source>
</evidence>
<feature type="domain" description="EamA" evidence="2">
    <location>
        <begin position="17"/>
        <end position="143"/>
    </location>
</feature>
<dbReference type="OrthoDB" id="9150437at2"/>
<gene>
    <name evidence="3" type="ORF">CFY87_11050</name>
    <name evidence="4" type="ORF">NCTC10851_01898</name>
</gene>
<evidence type="ECO:0000313" key="5">
    <source>
        <dbReference type="Proteomes" id="UP000215738"/>
    </source>
</evidence>
<accession>A0A263H9E3</accession>
<dbReference type="GO" id="GO:0016020">
    <property type="term" value="C:membrane"/>
    <property type="evidence" value="ECO:0007669"/>
    <property type="project" value="InterPro"/>
</dbReference>
<dbReference type="PANTHER" id="PTHR22911">
    <property type="entry name" value="ACYL-MALONYL CONDENSING ENZYME-RELATED"/>
    <property type="match status" value="1"/>
</dbReference>
<evidence type="ECO:0000313" key="3">
    <source>
        <dbReference type="EMBL" id="OZN24064.1"/>
    </source>
</evidence>
<feature type="transmembrane region" description="Helical" evidence="1">
    <location>
        <begin position="40"/>
        <end position="59"/>
    </location>
</feature>
<dbReference type="EMBL" id="UFSB01000001">
    <property type="protein sequence ID" value="SUU38070.1"/>
    <property type="molecule type" value="Genomic_DNA"/>
</dbReference>
<protein>
    <submittedName>
        <fullName evidence="3">EamA family transporter</fullName>
    </submittedName>
    <submittedName>
        <fullName evidence="4">Predicted permease, DMT superfamily</fullName>
    </submittedName>
</protein>
<dbReference type="Gene3D" id="1.10.3730.20">
    <property type="match status" value="1"/>
</dbReference>
<organism evidence="4 6">
    <name type="scientific">Actinobacillus seminis</name>
    <dbReference type="NCBI Taxonomy" id="722"/>
    <lineage>
        <taxon>Bacteria</taxon>
        <taxon>Pseudomonadati</taxon>
        <taxon>Pseudomonadota</taxon>
        <taxon>Gammaproteobacteria</taxon>
        <taxon>Pasteurellales</taxon>
        <taxon>Pasteurellaceae</taxon>
        <taxon>Actinobacillus</taxon>
    </lineage>
</organism>
<dbReference type="InParanoid" id="A0A263H9E3"/>
<keyword evidence="1" id="KW-0472">Membrane</keyword>
<reference evidence="3 5" key="1">
    <citation type="submission" date="2017-07" db="EMBL/GenBank/DDBJ databases">
        <title>Virulence factors identified in Actinobacillus seminis.</title>
        <authorList>
            <person name="Negrete-Abascal E."/>
            <person name="Vaca-Pacheco S."/>
            <person name="Montes-Garcia F."/>
            <person name="Leyto-Gil A.M."/>
            <person name="Fragoso-Garcia E."/>
            <person name="Carvente-Garcia R."/>
            <person name="Perez-Agueros S."/>
            <person name="Castelan-Sanchez H.G."/>
            <person name="Garcia-Molina A."/>
            <person name="Villamar T.E."/>
            <person name="Vazquez-Cruz C."/>
        </authorList>
    </citation>
    <scope>NUCLEOTIDE SEQUENCE [LARGE SCALE GENOMIC DNA]</scope>
    <source>
        <strain evidence="3 5">ATCC 15768</strain>
    </source>
</reference>
<feature type="transmembrane region" description="Helical" evidence="1">
    <location>
        <begin position="129"/>
        <end position="149"/>
    </location>
</feature>